<dbReference type="STRING" id="1423740.FC36_GL002043"/>
<dbReference type="RefSeq" id="WP_056986993.1">
    <property type="nucleotide sequence ID" value="NZ_AZFH01000204.1"/>
</dbReference>
<comment type="caution">
    <text evidence="1">The sequence shown here is derived from an EMBL/GenBank/DDBJ whole genome shotgun (WGS) entry which is preliminary data.</text>
</comment>
<accession>A0A0R1TBW6</accession>
<protein>
    <recommendedName>
        <fullName evidence="3">Sakacin A production response regulator</fullName>
    </recommendedName>
</protein>
<evidence type="ECO:0000313" key="1">
    <source>
        <dbReference type="EMBL" id="KRL75941.1"/>
    </source>
</evidence>
<organism evidence="1 2">
    <name type="scientific">Ligilactobacillus equi DSM 15833 = JCM 10991</name>
    <dbReference type="NCBI Taxonomy" id="1423740"/>
    <lineage>
        <taxon>Bacteria</taxon>
        <taxon>Bacillati</taxon>
        <taxon>Bacillota</taxon>
        <taxon>Bacilli</taxon>
        <taxon>Lactobacillales</taxon>
        <taxon>Lactobacillaceae</taxon>
        <taxon>Ligilactobacillus</taxon>
    </lineage>
</organism>
<dbReference type="PATRIC" id="fig|1423740.3.peg.2210"/>
<evidence type="ECO:0000313" key="2">
    <source>
        <dbReference type="Proteomes" id="UP000051048"/>
    </source>
</evidence>
<gene>
    <name evidence="1" type="ORF">FC36_GL002043</name>
</gene>
<evidence type="ECO:0008006" key="3">
    <source>
        <dbReference type="Google" id="ProtNLM"/>
    </source>
</evidence>
<name>A0A0R1TBW6_9LACO</name>
<sequence>MSFDKLKEYLPYRGEKYIKPEKAGNYLQYMTDLRDLARQARDEFSLISKSFEDRVKPFKAERVSQWMNQSQLCRPHFWCYFRLPSDDLDNSALAIRLYGESDNFGISVEVSFVERRRSENSLEKQNKVLNLLPFGAMYYFVQKNGISFKMDATEENRKSLLKQVKSGEVRKVLVKQDIPIETDHSLERLIDDLLKSFDELLPFYKKTKK</sequence>
<dbReference type="Proteomes" id="UP000051048">
    <property type="component" value="Unassembled WGS sequence"/>
</dbReference>
<proteinExistence type="predicted"/>
<reference evidence="1 2" key="1">
    <citation type="journal article" date="2015" name="Genome Announc.">
        <title>Expanding the biotechnology potential of lactobacilli through comparative genomics of 213 strains and associated genera.</title>
        <authorList>
            <person name="Sun Z."/>
            <person name="Harris H.M."/>
            <person name="McCann A."/>
            <person name="Guo C."/>
            <person name="Argimon S."/>
            <person name="Zhang W."/>
            <person name="Yang X."/>
            <person name="Jeffery I.B."/>
            <person name="Cooney J.C."/>
            <person name="Kagawa T.F."/>
            <person name="Liu W."/>
            <person name="Song Y."/>
            <person name="Salvetti E."/>
            <person name="Wrobel A."/>
            <person name="Rasinkangas P."/>
            <person name="Parkhill J."/>
            <person name="Rea M.C."/>
            <person name="O'Sullivan O."/>
            <person name="Ritari J."/>
            <person name="Douillard F.P."/>
            <person name="Paul Ross R."/>
            <person name="Yang R."/>
            <person name="Briner A.E."/>
            <person name="Felis G.E."/>
            <person name="de Vos W.M."/>
            <person name="Barrangou R."/>
            <person name="Klaenhammer T.R."/>
            <person name="Caufield P.W."/>
            <person name="Cui Y."/>
            <person name="Zhang H."/>
            <person name="O'Toole P.W."/>
        </authorList>
    </citation>
    <scope>NUCLEOTIDE SEQUENCE [LARGE SCALE GENOMIC DNA]</scope>
    <source>
        <strain evidence="1 2">DSM 15833</strain>
    </source>
</reference>
<dbReference type="AlphaFoldDB" id="A0A0R1TBW6"/>
<dbReference type="OrthoDB" id="2360289at2"/>
<dbReference type="EMBL" id="AZFH01000204">
    <property type="protein sequence ID" value="KRL75941.1"/>
    <property type="molecule type" value="Genomic_DNA"/>
</dbReference>